<name>A0A8C9QZB8_SCLFO</name>
<feature type="signal peptide" evidence="26">
    <location>
        <begin position="1"/>
        <end position="24"/>
    </location>
</feature>
<evidence type="ECO:0000256" key="23">
    <source>
        <dbReference type="ARBA" id="ARBA00093478"/>
    </source>
</evidence>
<dbReference type="PROSITE" id="PS51412">
    <property type="entry name" value="MACPF_2"/>
    <property type="match status" value="1"/>
</dbReference>
<keyword evidence="14" id="KW-0391">Immunity</keyword>
<feature type="domain" description="Sushi" evidence="27">
    <location>
        <begin position="560"/>
        <end position="619"/>
    </location>
</feature>
<keyword evidence="5" id="KW-0964">Secreted</keyword>
<evidence type="ECO:0000256" key="14">
    <source>
        <dbReference type="ARBA" id="ARBA00022859"/>
    </source>
</evidence>
<keyword evidence="18 25" id="KW-1015">Disulfide bond</keyword>
<evidence type="ECO:0000256" key="18">
    <source>
        <dbReference type="ARBA" id="ARBA00023157"/>
    </source>
</evidence>
<reference evidence="29" key="2">
    <citation type="submission" date="2025-08" db="UniProtKB">
        <authorList>
            <consortium name="Ensembl"/>
        </authorList>
    </citation>
    <scope>IDENTIFICATION</scope>
</reference>
<dbReference type="GeneTree" id="ENSGT00940000156804"/>
<dbReference type="KEGG" id="sfm:108932023"/>
<dbReference type="PANTHER" id="PTHR45742:SF2">
    <property type="entry name" value="COMPLEMENT COMPONENT C7"/>
    <property type="match status" value="1"/>
</dbReference>
<keyword evidence="16" id="KW-0473">Membrane attack complex</keyword>
<dbReference type="Gene3D" id="2.20.100.10">
    <property type="entry name" value="Thrombospondin type-1 (TSP1) repeat"/>
    <property type="match status" value="2"/>
</dbReference>
<dbReference type="PRINTS" id="PR01705">
    <property type="entry name" value="TSP1REPEAT"/>
</dbReference>
<dbReference type="PROSITE" id="PS50068">
    <property type="entry name" value="LDLRA_2"/>
    <property type="match status" value="1"/>
</dbReference>
<dbReference type="Ensembl" id="ENSSFOT00015005670.2">
    <property type="protein sequence ID" value="ENSSFOP00015005580.1"/>
    <property type="gene ID" value="ENSSFOG00015003647.2"/>
</dbReference>
<dbReference type="InterPro" id="IPR035976">
    <property type="entry name" value="Sushi/SCR/CCP_sf"/>
</dbReference>
<evidence type="ECO:0000256" key="16">
    <source>
        <dbReference type="ARBA" id="ARBA00023058"/>
    </source>
</evidence>
<dbReference type="FunFam" id="2.20.100.10:FF:000001">
    <property type="entry name" value="semaphorin-5A isoform X1"/>
    <property type="match status" value="1"/>
</dbReference>
<dbReference type="PROSITE" id="PS50923">
    <property type="entry name" value="SUSHI"/>
    <property type="match status" value="2"/>
</dbReference>
<dbReference type="GO" id="GO:0006958">
    <property type="term" value="P:complement activation, classical pathway"/>
    <property type="evidence" value="ECO:0007669"/>
    <property type="project" value="UniProtKB-KW"/>
</dbReference>
<dbReference type="PROSITE" id="PS00279">
    <property type="entry name" value="MACPF_1"/>
    <property type="match status" value="1"/>
</dbReference>
<keyword evidence="13" id="KW-0204">Cytolysis</keyword>
<dbReference type="SMART" id="SM00032">
    <property type="entry name" value="CCP"/>
    <property type="match status" value="2"/>
</dbReference>
<dbReference type="CDD" id="cd00033">
    <property type="entry name" value="CCP"/>
    <property type="match status" value="2"/>
</dbReference>
<dbReference type="InterPro" id="IPR040729">
    <property type="entry name" value="Kazal_3"/>
</dbReference>
<dbReference type="GO" id="GO:0045087">
    <property type="term" value="P:innate immune response"/>
    <property type="evidence" value="ECO:0007669"/>
    <property type="project" value="UniProtKB-KW"/>
</dbReference>
<reference evidence="29" key="3">
    <citation type="submission" date="2025-09" db="UniProtKB">
        <authorList>
            <consortium name="Ensembl"/>
        </authorList>
    </citation>
    <scope>IDENTIFICATION</scope>
</reference>
<evidence type="ECO:0000256" key="6">
    <source>
        <dbReference type="ARBA" id="ARBA00022536"/>
    </source>
</evidence>
<keyword evidence="9 25" id="KW-0768">Sushi</keyword>
<accession>A0A8C9QZB8</accession>
<dbReference type="InterPro" id="IPR020863">
    <property type="entry name" value="MACPF_CS"/>
</dbReference>
<dbReference type="GO" id="GO:0005579">
    <property type="term" value="C:membrane attack complex"/>
    <property type="evidence" value="ECO:0007669"/>
    <property type="project" value="UniProtKB-KW"/>
</dbReference>
<dbReference type="InterPro" id="IPR002172">
    <property type="entry name" value="LDrepeatLR_classA_rpt"/>
</dbReference>
<feature type="disulfide bond" evidence="25">
    <location>
        <begin position="590"/>
        <end position="617"/>
    </location>
</feature>
<evidence type="ECO:0000256" key="4">
    <source>
        <dbReference type="ARBA" id="ARBA00022452"/>
    </source>
</evidence>
<organism evidence="29 30">
    <name type="scientific">Scleropages formosus</name>
    <name type="common">Asian bonytongue</name>
    <name type="synonym">Osteoglossum formosum</name>
    <dbReference type="NCBI Taxonomy" id="113540"/>
    <lineage>
        <taxon>Eukaryota</taxon>
        <taxon>Metazoa</taxon>
        <taxon>Chordata</taxon>
        <taxon>Craniata</taxon>
        <taxon>Vertebrata</taxon>
        <taxon>Euteleostomi</taxon>
        <taxon>Actinopterygii</taxon>
        <taxon>Neopterygii</taxon>
        <taxon>Teleostei</taxon>
        <taxon>Osteoglossocephala</taxon>
        <taxon>Osteoglossomorpha</taxon>
        <taxon>Osteoglossiformes</taxon>
        <taxon>Osteoglossidae</taxon>
        <taxon>Scleropages</taxon>
    </lineage>
</organism>
<dbReference type="Gene3D" id="4.10.400.10">
    <property type="entry name" value="Low-density Lipoprotein Receptor"/>
    <property type="match status" value="1"/>
</dbReference>
<dbReference type="SUPFAM" id="SSF57424">
    <property type="entry name" value="LDL receptor-like module"/>
    <property type="match status" value="1"/>
</dbReference>
<dbReference type="GO" id="GO:0031640">
    <property type="term" value="P:killing of cells of another organism"/>
    <property type="evidence" value="ECO:0007669"/>
    <property type="project" value="UniProtKB-KW"/>
</dbReference>
<dbReference type="Pfam" id="PF00084">
    <property type="entry name" value="Sushi"/>
    <property type="match status" value="2"/>
</dbReference>
<reference evidence="29 30" key="1">
    <citation type="submission" date="2019-04" db="EMBL/GenBank/DDBJ databases">
        <authorList>
            <consortium name="Wellcome Sanger Institute Data Sharing"/>
        </authorList>
    </citation>
    <scope>NUCLEOTIDE SEQUENCE [LARGE SCALE GENOMIC DNA]</scope>
</reference>
<keyword evidence="15" id="KW-0180">Complement pathway</keyword>
<feature type="domain" description="Sushi" evidence="27">
    <location>
        <begin position="620"/>
        <end position="682"/>
    </location>
</feature>
<keyword evidence="10" id="KW-0812">Transmembrane</keyword>
<evidence type="ECO:0000256" key="5">
    <source>
        <dbReference type="ARBA" id="ARBA00022525"/>
    </source>
</evidence>
<dbReference type="InterPro" id="IPR036055">
    <property type="entry name" value="LDL_receptor-like_sf"/>
</dbReference>
<evidence type="ECO:0000256" key="17">
    <source>
        <dbReference type="ARBA" id="ARBA00023136"/>
    </source>
</evidence>
<dbReference type="Gene3D" id="3.30.60.30">
    <property type="match status" value="2"/>
</dbReference>
<evidence type="ECO:0000256" key="2">
    <source>
        <dbReference type="ARBA" id="ARBA00004613"/>
    </source>
</evidence>
<feature type="chain" id="PRO_5034700587" description="Complement component C7" evidence="26">
    <location>
        <begin position="25"/>
        <end position="837"/>
    </location>
</feature>
<dbReference type="AlphaFoldDB" id="A0A8C9QZB8"/>
<sequence>MEVWLVVPLAALALFLSHLPQSQSQQPVTCQWGPWSDWSECDGCSKSQTRPRGVRTFAQFGGTPCSGERSQRRSCSTTRGCPLQEDCSGRFRCQSGQCISVNLVCNGDQDCEEDGLDEQFCDESTATAVCDEHKIPPNAELTGKGFDVLTGKLKSSVINTKSFGGQCRKVFSGDHRNFYRLPQSLLGYTFQVSVDNDFSDEFYNSSWSYMKHNDNREWFKGGHNYRIFHKELSNTKAHRLMIIKNQVEVAQFQNSPPQYLPLSEGFWKALSALPAVYEYEAYRTLLDTYGTHFLSEGSLGGQYQLLLELDTETMSETSTSQTDYHRCVTHVKRRLFRKKTTTRCDKLVENLKETKGFSNNRLPVKTNIIGGDPAFVAGLGMLDLEDPAANMKMYSQWAGSVKIFPRVIKPKLRPLYELVKEVPCATLKKLHLKRAMEEYLDADHPCHCRPCLNNGQPLLEGTGCSCVCRPDTAGHACEQGTVLEEQPGVLHGLWSCWSPWSSCSGGQRLRTRSCNNPAPRLGGRHCVGESSESRPCEDPDLQHLQMMEPHCFDPAVMPLKTCNTPPPLRNGFITEPKDLYPVGSKVTYSCIEGYHLLGDGVAECTEQQSWRTYLMECRSTVCTAPALPSDVTAVPWKMTYDIGETLSLSCPPGKERTGPSEVSCDSSLNWSPSLKDSSACVTKVKLLPEKVTLQCKAWEKLAADQCVCRMPYECGTSLEVCATNMENGRTNVLSVCKVATLQCLGRSYVLAEESACDWPEPKAMPCSACRLEEKCDAPRKTCVCQDPGECAGQDQGARVCAKLAGSSAGVTLTECEVGLRRCHGEKVSVVSIRPCEP</sequence>
<comment type="subunit">
    <text evidence="23">Monomer or dimer; as a C5b-7 complex it can also form multimeric rosettes. Component of the membrane attack complex (MAC), composed of complement C5b, C6, C7, C8A, C8B, C8G and multiple copies of the pore-forming subunit C9.</text>
</comment>
<keyword evidence="12" id="KW-0677">Repeat</keyword>
<keyword evidence="11 26" id="KW-0732">Signal</keyword>
<dbReference type="Pfam" id="PF00090">
    <property type="entry name" value="TSP_1"/>
    <property type="match status" value="2"/>
</dbReference>
<dbReference type="Gene3D" id="2.10.70.10">
    <property type="entry name" value="Complement Module, domain 1"/>
    <property type="match status" value="2"/>
</dbReference>
<evidence type="ECO:0000256" key="19">
    <source>
        <dbReference type="ARBA" id="ARBA00023180"/>
    </source>
</evidence>
<comment type="function">
    <text evidence="22">Component of the membrane attack complex (MAC), a multiprotein complex activated by the complement cascade, which inserts into a target cell membrane and forms a pore, leading to target cell membrane rupture and cell lysis. The MAC is initiated by proteolytic cleavage of C5 into complement C5b in response to the classical, alternative, lectin and GZMK complement pathways. The complement pathways consist in a cascade of proteins that leads to phagocytosis and breakdown of pathogens and signaling that strengthens the adaptive immune system. C7 serves as a membrane anchor. During MAC assembly, associates with C5b and C6 to form the C5b-7 complex, a key lipophilic precursor of the MAC complex, which associates with the outer leaflet and reduces the energy for membrane bending.</text>
</comment>
<evidence type="ECO:0000313" key="29">
    <source>
        <dbReference type="Ensembl" id="ENSSFOP00015005580.1"/>
    </source>
</evidence>
<evidence type="ECO:0000256" key="15">
    <source>
        <dbReference type="ARBA" id="ARBA00022875"/>
    </source>
</evidence>
<dbReference type="InterPro" id="IPR020864">
    <property type="entry name" value="MACPF"/>
</dbReference>
<evidence type="ECO:0000259" key="27">
    <source>
        <dbReference type="PROSITE" id="PS50923"/>
    </source>
</evidence>
<dbReference type="SUPFAM" id="SSF57535">
    <property type="entry name" value="Complement control module/SCR domain"/>
    <property type="match status" value="2"/>
</dbReference>
<dbReference type="InterPro" id="IPR048825">
    <property type="entry name" value="C7_KAZAL"/>
</dbReference>
<keyword evidence="17" id="KW-0472">Membrane</keyword>
<keyword evidence="7" id="KW-1052">Target cell membrane</keyword>
<dbReference type="InterPro" id="IPR048831">
    <property type="entry name" value="C8A_B_C6_EGF-like"/>
</dbReference>
<evidence type="ECO:0000256" key="22">
    <source>
        <dbReference type="ARBA" id="ARBA00093281"/>
    </source>
</evidence>
<dbReference type="GO" id="GO:0005576">
    <property type="term" value="C:extracellular region"/>
    <property type="evidence" value="ECO:0007669"/>
    <property type="project" value="UniProtKB-SubCell"/>
</dbReference>
<evidence type="ECO:0000256" key="8">
    <source>
        <dbReference type="ARBA" id="ARBA00022588"/>
    </source>
</evidence>
<evidence type="ECO:0000313" key="30">
    <source>
        <dbReference type="Proteomes" id="UP000694397"/>
    </source>
</evidence>
<evidence type="ECO:0000259" key="28">
    <source>
        <dbReference type="PROSITE" id="PS51412"/>
    </source>
</evidence>
<evidence type="ECO:0000256" key="10">
    <source>
        <dbReference type="ARBA" id="ARBA00022692"/>
    </source>
</evidence>
<dbReference type="CDD" id="cd00112">
    <property type="entry name" value="LDLa"/>
    <property type="match status" value="1"/>
</dbReference>
<keyword evidence="4" id="KW-1134">Transmembrane beta strand</keyword>
<dbReference type="Pfam" id="PF18434">
    <property type="entry name" value="Kazal_3"/>
    <property type="match status" value="1"/>
</dbReference>
<evidence type="ECO:0000256" key="3">
    <source>
        <dbReference type="ARBA" id="ARBA00009214"/>
    </source>
</evidence>
<proteinExistence type="inferred from homology"/>
<evidence type="ECO:0000256" key="26">
    <source>
        <dbReference type="SAM" id="SignalP"/>
    </source>
</evidence>
<dbReference type="Pfam" id="PF21195">
    <property type="entry name" value="EGF_C8A_B_C6"/>
    <property type="match status" value="1"/>
</dbReference>
<dbReference type="SMART" id="SM00457">
    <property type="entry name" value="MACPF"/>
    <property type="match status" value="1"/>
</dbReference>
<dbReference type="InterPro" id="IPR003884">
    <property type="entry name" value="FacI_MAC"/>
</dbReference>
<comment type="similarity">
    <text evidence="3">Belongs to the complement C6/C7/C8/C9 family.</text>
</comment>
<evidence type="ECO:0000256" key="13">
    <source>
        <dbReference type="ARBA" id="ARBA00022852"/>
    </source>
</evidence>
<dbReference type="SMART" id="SM00209">
    <property type="entry name" value="TSP1"/>
    <property type="match status" value="2"/>
</dbReference>
<keyword evidence="8" id="KW-0399">Innate immunity</keyword>
<evidence type="ECO:0000256" key="1">
    <source>
        <dbReference type="ARBA" id="ARBA00004276"/>
    </source>
</evidence>
<keyword evidence="6" id="KW-0245">EGF-like domain</keyword>
<gene>
    <name evidence="29" type="primary">c7b</name>
</gene>
<feature type="domain" description="MACPF" evidence="28">
    <location>
        <begin position="125"/>
        <end position="447"/>
    </location>
</feature>
<dbReference type="PRINTS" id="PR00764">
    <property type="entry name" value="COMPLEMENTC9"/>
</dbReference>
<dbReference type="SMART" id="SM00192">
    <property type="entry name" value="LDLa"/>
    <property type="match status" value="1"/>
</dbReference>
<evidence type="ECO:0000256" key="24">
    <source>
        <dbReference type="PROSITE-ProRule" id="PRU00124"/>
    </source>
</evidence>
<evidence type="ECO:0000256" key="7">
    <source>
        <dbReference type="ARBA" id="ARBA00022537"/>
    </source>
</evidence>
<keyword evidence="19" id="KW-0325">Glycoprotein</keyword>
<dbReference type="SMART" id="SM00057">
    <property type="entry name" value="FIMAC"/>
    <property type="match status" value="2"/>
</dbReference>
<evidence type="ECO:0000256" key="12">
    <source>
        <dbReference type="ARBA" id="ARBA00022737"/>
    </source>
</evidence>
<keyword evidence="30" id="KW-1185">Reference proteome</keyword>
<evidence type="ECO:0000256" key="20">
    <source>
        <dbReference type="ARBA" id="ARBA00023298"/>
    </source>
</evidence>
<dbReference type="GO" id="GO:0044218">
    <property type="term" value="C:other organism cell membrane"/>
    <property type="evidence" value="ECO:0007669"/>
    <property type="project" value="UniProtKB-KW"/>
</dbReference>
<comment type="caution">
    <text evidence="25">Lacks conserved residue(s) required for the propagation of feature annotation.</text>
</comment>
<keyword evidence="20" id="KW-1053">Target membrane</keyword>
<dbReference type="PANTHER" id="PTHR45742">
    <property type="entry name" value="COMPLEMENT COMPONENT C6"/>
    <property type="match status" value="1"/>
</dbReference>
<dbReference type="Pfam" id="PF00057">
    <property type="entry name" value="Ldl_recept_a"/>
    <property type="match status" value="1"/>
</dbReference>
<dbReference type="InterPro" id="IPR000884">
    <property type="entry name" value="TSP1_rpt"/>
</dbReference>
<evidence type="ECO:0000256" key="11">
    <source>
        <dbReference type="ARBA" id="ARBA00022729"/>
    </source>
</evidence>
<dbReference type="Pfam" id="PF01823">
    <property type="entry name" value="MACPF"/>
    <property type="match status" value="1"/>
</dbReference>
<dbReference type="PROSITE" id="PS50092">
    <property type="entry name" value="TSP1"/>
    <property type="match status" value="2"/>
</dbReference>
<dbReference type="OrthoDB" id="504708at2759"/>
<feature type="disulfide bond" evidence="24">
    <location>
        <begin position="93"/>
        <end position="111"/>
    </location>
</feature>
<dbReference type="Pfam" id="PF21330">
    <property type="entry name" value="Kazal_C7"/>
    <property type="match status" value="1"/>
</dbReference>
<dbReference type="InterPro" id="IPR000436">
    <property type="entry name" value="Sushi_SCR_CCP_dom"/>
</dbReference>
<protein>
    <recommendedName>
        <fullName evidence="21">Complement component C7</fullName>
    </recommendedName>
</protein>
<evidence type="ECO:0000256" key="21">
    <source>
        <dbReference type="ARBA" id="ARBA00073222"/>
    </source>
</evidence>
<dbReference type="SUPFAM" id="SSF82895">
    <property type="entry name" value="TSP-1 type 1 repeat"/>
    <property type="match status" value="2"/>
</dbReference>
<comment type="subcellular location">
    <subcellularLocation>
        <location evidence="2">Secreted</location>
    </subcellularLocation>
    <subcellularLocation>
        <location evidence="1">Target cell membrane</location>
        <topology evidence="1">Multi-pass membrane protein</topology>
    </subcellularLocation>
</comment>
<dbReference type="Proteomes" id="UP000694397">
    <property type="component" value="Chromosome 6"/>
</dbReference>
<dbReference type="InterPro" id="IPR001862">
    <property type="entry name" value="MAC_perforin"/>
</dbReference>
<dbReference type="InterPro" id="IPR036383">
    <property type="entry name" value="TSP1_rpt_sf"/>
</dbReference>
<evidence type="ECO:0000256" key="9">
    <source>
        <dbReference type="ARBA" id="ARBA00022659"/>
    </source>
</evidence>
<evidence type="ECO:0000256" key="25">
    <source>
        <dbReference type="PROSITE-ProRule" id="PRU00302"/>
    </source>
</evidence>